<reference evidence="1" key="2">
    <citation type="journal article" date="2015" name="Fish Shellfish Immunol.">
        <title>Early steps in the European eel (Anguilla anguilla)-Vibrio vulnificus interaction in the gills: Role of the RtxA13 toxin.</title>
        <authorList>
            <person name="Callol A."/>
            <person name="Pajuelo D."/>
            <person name="Ebbesson L."/>
            <person name="Teles M."/>
            <person name="MacKenzie S."/>
            <person name="Amaro C."/>
        </authorList>
    </citation>
    <scope>NUCLEOTIDE SEQUENCE</scope>
</reference>
<organism evidence="1">
    <name type="scientific">Anguilla anguilla</name>
    <name type="common">European freshwater eel</name>
    <name type="synonym">Muraena anguilla</name>
    <dbReference type="NCBI Taxonomy" id="7936"/>
    <lineage>
        <taxon>Eukaryota</taxon>
        <taxon>Metazoa</taxon>
        <taxon>Chordata</taxon>
        <taxon>Craniata</taxon>
        <taxon>Vertebrata</taxon>
        <taxon>Euteleostomi</taxon>
        <taxon>Actinopterygii</taxon>
        <taxon>Neopterygii</taxon>
        <taxon>Teleostei</taxon>
        <taxon>Anguilliformes</taxon>
        <taxon>Anguillidae</taxon>
        <taxon>Anguilla</taxon>
    </lineage>
</organism>
<evidence type="ECO:0000313" key="1">
    <source>
        <dbReference type="EMBL" id="JAH36400.1"/>
    </source>
</evidence>
<dbReference type="EMBL" id="GBXM01072177">
    <property type="protein sequence ID" value="JAH36400.1"/>
    <property type="molecule type" value="Transcribed_RNA"/>
</dbReference>
<proteinExistence type="predicted"/>
<dbReference type="AlphaFoldDB" id="A0A0E9S6X3"/>
<accession>A0A0E9S6X3</accession>
<sequence>MQHYLRLSFFSIHYIDYKCMHNL</sequence>
<name>A0A0E9S6X3_ANGAN</name>
<protein>
    <submittedName>
        <fullName evidence="1">Uncharacterized protein</fullName>
    </submittedName>
</protein>
<reference evidence="1" key="1">
    <citation type="submission" date="2014-11" db="EMBL/GenBank/DDBJ databases">
        <authorList>
            <person name="Amaro Gonzalez C."/>
        </authorList>
    </citation>
    <scope>NUCLEOTIDE SEQUENCE</scope>
</reference>